<evidence type="ECO:0000313" key="3">
    <source>
        <dbReference type="Proteomes" id="UP000469890"/>
    </source>
</evidence>
<dbReference type="AlphaFoldDB" id="A0A8H4BQC1"/>
<feature type="transmembrane region" description="Helical" evidence="1">
    <location>
        <begin position="54"/>
        <end position="79"/>
    </location>
</feature>
<keyword evidence="1" id="KW-0812">Transmembrane</keyword>
<evidence type="ECO:0000256" key="1">
    <source>
        <dbReference type="SAM" id="Phobius"/>
    </source>
</evidence>
<keyword evidence="1" id="KW-1133">Transmembrane helix</keyword>
<dbReference type="Proteomes" id="UP000469890">
    <property type="component" value="Unassembled WGS sequence"/>
</dbReference>
<organism evidence="2 3">
    <name type="scientific">Mucor circinelloides f. lusitanicus</name>
    <name type="common">Mucor racemosus var. lusitanicus</name>
    <dbReference type="NCBI Taxonomy" id="29924"/>
    <lineage>
        <taxon>Eukaryota</taxon>
        <taxon>Fungi</taxon>
        <taxon>Fungi incertae sedis</taxon>
        <taxon>Mucoromycota</taxon>
        <taxon>Mucoromycotina</taxon>
        <taxon>Mucoromycetes</taxon>
        <taxon>Mucorales</taxon>
        <taxon>Mucorineae</taxon>
        <taxon>Mucoraceae</taxon>
        <taxon>Mucor</taxon>
    </lineage>
</organism>
<accession>A0A8H4BQC1</accession>
<evidence type="ECO:0000313" key="2">
    <source>
        <dbReference type="EMBL" id="KAF1805507.1"/>
    </source>
</evidence>
<protein>
    <submittedName>
        <fullName evidence="2">Uncharacterized protein</fullName>
    </submittedName>
</protein>
<proteinExistence type="predicted"/>
<name>A0A8H4BQC1_MUCCL</name>
<gene>
    <name evidence="2" type="ORF">FB192DRAFT_1062593</name>
</gene>
<keyword evidence="1" id="KW-0472">Membrane</keyword>
<feature type="transmembrane region" description="Helical" evidence="1">
    <location>
        <begin position="91"/>
        <end position="118"/>
    </location>
</feature>
<comment type="caution">
    <text evidence="2">The sequence shown here is derived from an EMBL/GenBank/DDBJ whole genome shotgun (WGS) entry which is preliminary data.</text>
</comment>
<sequence>MLLGGMLHLGRGLLLVALCLGSISLGKRVTTNIFFGLVDTFTTSRVANTNSRGLTALLGGGLFGVSLLGFSSSLLAGLLGSGVLLGLFGRAVLLGAVLLGSGVLLGRVFFGGSLFIVLDGDVT</sequence>
<dbReference type="EMBL" id="JAAECE010000002">
    <property type="protein sequence ID" value="KAF1805507.1"/>
    <property type="molecule type" value="Genomic_DNA"/>
</dbReference>
<reference evidence="2 3" key="1">
    <citation type="submission" date="2019-09" db="EMBL/GenBank/DDBJ databases">
        <authorList>
            <consortium name="DOE Joint Genome Institute"/>
            <person name="Mondo S.J."/>
            <person name="Navarro-Mendoza M.I."/>
            <person name="Perez-Arques C."/>
            <person name="Panchal S."/>
            <person name="Nicolas F.E."/>
            <person name="Ganguly P."/>
            <person name="Pangilinan J."/>
            <person name="Grigoriev I."/>
            <person name="Heitman J."/>
            <person name="Sanya K."/>
            <person name="Garre V."/>
        </authorList>
    </citation>
    <scope>NUCLEOTIDE SEQUENCE [LARGE SCALE GENOMIC DNA]</scope>
    <source>
        <strain evidence="2 3">MU402</strain>
    </source>
</reference>